<dbReference type="Pfam" id="PF13556">
    <property type="entry name" value="HTH_30"/>
    <property type="match status" value="1"/>
</dbReference>
<name>A0A366XVH8_9BACI</name>
<evidence type="ECO:0000313" key="3">
    <source>
        <dbReference type="EMBL" id="RBW69578.1"/>
    </source>
</evidence>
<dbReference type="Gene3D" id="1.10.10.2840">
    <property type="entry name" value="PucR C-terminal helix-turn-helix domain"/>
    <property type="match status" value="1"/>
</dbReference>
<dbReference type="SUPFAM" id="SSF55073">
    <property type="entry name" value="Nucleotide cyclase"/>
    <property type="match status" value="1"/>
</dbReference>
<comment type="caution">
    <text evidence="3">The sequence shown here is derived from an EMBL/GenBank/DDBJ whole genome shotgun (WGS) entry which is preliminary data.</text>
</comment>
<evidence type="ECO:0000259" key="2">
    <source>
        <dbReference type="PROSITE" id="PS50887"/>
    </source>
</evidence>
<dbReference type="Proteomes" id="UP000253314">
    <property type="component" value="Unassembled WGS sequence"/>
</dbReference>
<dbReference type="AlphaFoldDB" id="A0A366XVH8"/>
<accession>A0A366XVH8</accession>
<protein>
    <submittedName>
        <fullName evidence="3">Carbohydrate diacid regulator</fullName>
    </submittedName>
</protein>
<dbReference type="PANTHER" id="PTHR33744:SF16">
    <property type="entry name" value="CARBOHYDRATE DIACID REGULATOR"/>
    <property type="match status" value="1"/>
</dbReference>
<evidence type="ECO:0000313" key="4">
    <source>
        <dbReference type="Proteomes" id="UP000253314"/>
    </source>
</evidence>
<dbReference type="RefSeq" id="WP_113805965.1">
    <property type="nucleotide sequence ID" value="NZ_QOCW01000009.1"/>
</dbReference>
<keyword evidence="4" id="KW-1185">Reference proteome</keyword>
<dbReference type="Pfam" id="PF17853">
    <property type="entry name" value="GGDEF_2"/>
    <property type="match status" value="1"/>
</dbReference>
<dbReference type="InterPro" id="IPR041522">
    <property type="entry name" value="CdaR_GGDEF"/>
</dbReference>
<evidence type="ECO:0000256" key="1">
    <source>
        <dbReference type="ARBA" id="ARBA00006754"/>
    </source>
</evidence>
<dbReference type="InterPro" id="IPR042070">
    <property type="entry name" value="PucR_C-HTH_sf"/>
</dbReference>
<dbReference type="PANTHER" id="PTHR33744">
    <property type="entry name" value="CARBOHYDRATE DIACID REGULATOR"/>
    <property type="match status" value="1"/>
</dbReference>
<reference evidence="3 4" key="1">
    <citation type="submission" date="2018-07" db="EMBL/GenBank/DDBJ databases">
        <title>Lottiidibacillus patelloidae gen. nov., sp. nov., isolated from the intestinal tract of a marine limpet and the reclassification of B. taeanensis BH030017T, B. algicola KMM 3737T and B. hwajinpoensis SW-72T as genus Lottiidibacillus.</title>
        <authorList>
            <person name="Liu R."/>
            <person name="Huang Z."/>
        </authorList>
    </citation>
    <scope>NUCLEOTIDE SEQUENCE [LARGE SCALE GENOMIC DNA]</scope>
    <source>
        <strain evidence="3 4">BH030017</strain>
    </source>
</reference>
<dbReference type="PROSITE" id="PS50887">
    <property type="entry name" value="GGDEF"/>
    <property type="match status" value="1"/>
</dbReference>
<dbReference type="InterPro" id="IPR029787">
    <property type="entry name" value="Nucleotide_cyclase"/>
</dbReference>
<dbReference type="InterPro" id="IPR025736">
    <property type="entry name" value="PucR_C-HTH_dom"/>
</dbReference>
<proteinExistence type="inferred from homology"/>
<dbReference type="Pfam" id="PF05651">
    <property type="entry name" value="Diacid_rec"/>
    <property type="match status" value="1"/>
</dbReference>
<dbReference type="OrthoDB" id="9792148at2"/>
<gene>
    <name evidence="3" type="ORF">DS031_10125</name>
</gene>
<feature type="domain" description="GGDEF" evidence="2">
    <location>
        <begin position="147"/>
        <end position="275"/>
    </location>
</feature>
<dbReference type="InterPro" id="IPR008599">
    <property type="entry name" value="Diacid_rec"/>
</dbReference>
<dbReference type="EMBL" id="QOCW01000009">
    <property type="protein sequence ID" value="RBW69578.1"/>
    <property type="molecule type" value="Genomic_DNA"/>
</dbReference>
<sequence length="374" mass="43743">MIRPSLAKNIISEVRKLLDEDVIVVDVNGIIIASTDERRVGTFHEGALISYRERNKIIITENDQHALEGVKAGINLPIFFQQQIVGIIGITGDPSKVSQYGEILRKMTELLIKESYYSEQLEWQSRTLEAFVFDWIQQKEWSSSFQNQAELLGIDLNVQRQVIIGHYLRNNENFIQRNVWNDVRQTFMIESKDVFVRWGNERFVLLHAVKGKENKQRTMHFIQQLKSYLTEKYNQPISFGIGQAVSPNDVYQSFEQAERALSAAKHTNAIIFDDELRLEMCLQDIKKQTRFEFVNRTIAPIIEDLELLETLRTFLDQNQSFKKTADTLHIHINTLHYRLKRIEKLTKLNPRNSHDITTLYLALLFLDDYLKINN</sequence>
<dbReference type="InterPro" id="IPR051448">
    <property type="entry name" value="CdaR-like_regulators"/>
</dbReference>
<comment type="similarity">
    <text evidence="1">Belongs to the CdaR family.</text>
</comment>
<dbReference type="InterPro" id="IPR000160">
    <property type="entry name" value="GGDEF_dom"/>
</dbReference>
<organism evidence="3 4">
    <name type="scientific">Bacillus taeanensis</name>
    <dbReference type="NCBI Taxonomy" id="273032"/>
    <lineage>
        <taxon>Bacteria</taxon>
        <taxon>Bacillati</taxon>
        <taxon>Bacillota</taxon>
        <taxon>Bacilli</taxon>
        <taxon>Bacillales</taxon>
        <taxon>Bacillaceae</taxon>
        <taxon>Bacillus</taxon>
    </lineage>
</organism>